<dbReference type="Proteomes" id="UP000008810">
    <property type="component" value="Chromosome 3"/>
</dbReference>
<dbReference type="EnsemblPlants" id="KQK00989">
    <property type="protein sequence ID" value="KQK00989"/>
    <property type="gene ID" value="BRADI_3g53113v3"/>
</dbReference>
<dbReference type="AlphaFoldDB" id="A0A0Q3FS77"/>
<evidence type="ECO:0000313" key="3">
    <source>
        <dbReference type="Proteomes" id="UP000008810"/>
    </source>
</evidence>
<name>A0A0Q3FS77_BRADI</name>
<reference evidence="2" key="3">
    <citation type="submission" date="2018-08" db="UniProtKB">
        <authorList>
            <consortium name="EnsemblPlants"/>
        </authorList>
    </citation>
    <scope>IDENTIFICATION</scope>
    <source>
        <strain evidence="2">cv. Bd21</strain>
    </source>
</reference>
<dbReference type="Gramene" id="KQK00989">
    <property type="protein sequence ID" value="KQK00989"/>
    <property type="gene ID" value="BRADI_3g53113v3"/>
</dbReference>
<protein>
    <submittedName>
        <fullName evidence="1 2">Uncharacterized protein</fullName>
    </submittedName>
</protein>
<dbReference type="InParanoid" id="A0A0Q3FS77"/>
<organism evidence="1">
    <name type="scientific">Brachypodium distachyon</name>
    <name type="common">Purple false brome</name>
    <name type="synonym">Trachynia distachya</name>
    <dbReference type="NCBI Taxonomy" id="15368"/>
    <lineage>
        <taxon>Eukaryota</taxon>
        <taxon>Viridiplantae</taxon>
        <taxon>Streptophyta</taxon>
        <taxon>Embryophyta</taxon>
        <taxon>Tracheophyta</taxon>
        <taxon>Spermatophyta</taxon>
        <taxon>Magnoliopsida</taxon>
        <taxon>Liliopsida</taxon>
        <taxon>Poales</taxon>
        <taxon>Poaceae</taxon>
        <taxon>BOP clade</taxon>
        <taxon>Pooideae</taxon>
        <taxon>Stipodae</taxon>
        <taxon>Brachypodieae</taxon>
        <taxon>Brachypodium</taxon>
    </lineage>
</organism>
<proteinExistence type="predicted"/>
<accession>A0A0Q3FS77</accession>
<reference evidence="1" key="2">
    <citation type="submission" date="2017-06" db="EMBL/GenBank/DDBJ databases">
        <title>WGS assembly of Brachypodium distachyon.</title>
        <authorList>
            <consortium name="The International Brachypodium Initiative"/>
            <person name="Lucas S."/>
            <person name="Harmon-Smith M."/>
            <person name="Lail K."/>
            <person name="Tice H."/>
            <person name="Grimwood J."/>
            <person name="Bruce D."/>
            <person name="Barry K."/>
            <person name="Shu S."/>
            <person name="Lindquist E."/>
            <person name="Wang M."/>
            <person name="Pitluck S."/>
            <person name="Vogel J.P."/>
            <person name="Garvin D.F."/>
            <person name="Mockler T.C."/>
            <person name="Schmutz J."/>
            <person name="Rokhsar D."/>
            <person name="Bevan M.W."/>
        </authorList>
    </citation>
    <scope>NUCLEOTIDE SEQUENCE</scope>
    <source>
        <strain evidence="1">Bd21</strain>
    </source>
</reference>
<dbReference type="EMBL" id="CM000882">
    <property type="protein sequence ID" value="KQK00989.1"/>
    <property type="molecule type" value="Genomic_DNA"/>
</dbReference>
<keyword evidence="3" id="KW-1185">Reference proteome</keyword>
<evidence type="ECO:0000313" key="2">
    <source>
        <dbReference type="EnsemblPlants" id="KQK00989"/>
    </source>
</evidence>
<reference evidence="1 2" key="1">
    <citation type="journal article" date="2010" name="Nature">
        <title>Genome sequencing and analysis of the model grass Brachypodium distachyon.</title>
        <authorList>
            <consortium name="International Brachypodium Initiative"/>
        </authorList>
    </citation>
    <scope>NUCLEOTIDE SEQUENCE [LARGE SCALE GENOMIC DNA]</scope>
    <source>
        <strain evidence="1 2">Bd21</strain>
    </source>
</reference>
<sequence>MSALGRLCCEQRTTVLEREASMLRTATGSALNRGRRCCDHYAAVLQGGTMQSGDLQASLLQAGDASRWQNLKRRGARLLPVLQSDAARRQRLLPVLRQAIDVYTARRHRLQLNLLQTTNVGAGNCEVRGWKLHRPMLQGRIASCRRYYGPPMLLL</sequence>
<evidence type="ECO:0000313" key="1">
    <source>
        <dbReference type="EMBL" id="KQK00989.1"/>
    </source>
</evidence>
<gene>
    <name evidence="1" type="ORF">BRADI_3g53113v3</name>
</gene>